<comment type="caution">
    <text evidence="10">The sequence shown here is derived from an EMBL/GenBank/DDBJ whole genome shotgun (WGS) entry which is preliminary data.</text>
</comment>
<dbReference type="EMBL" id="JAGFMF010011399">
    <property type="protein sequence ID" value="KAG8523836.1"/>
    <property type="molecule type" value="Genomic_DNA"/>
</dbReference>
<feature type="non-terminal residue" evidence="10">
    <location>
        <position position="210"/>
    </location>
</feature>
<sequence length="210" mass="23150">NVLFPAQPQSAQGATGLHQGSRVDCVYLCSATCGGLKDKIDIPVFCPPKASFQATPPANVCDIHWDNQVPVGDFFSSAQFYVAFAVFLFLYRVAVLRLCIGYTNLYPGSQRFPMMDFVVTLVATFLWLVNTSAWAKGLTDIKMATGHNIAQELKPCHNTGETCHFDSVTSMGSLDVSVMLSEYGTWARKCMVCVQGDQLTQSIKYFCFPQ</sequence>
<keyword evidence="6" id="KW-0325">Glycoprotein</keyword>
<dbReference type="InterPro" id="IPR001285">
    <property type="entry name" value="Synaptophysin/porin"/>
</dbReference>
<reference evidence="10" key="1">
    <citation type="journal article" date="2021" name="Evol. Appl.">
        <title>The genome of the Pyrenean desman and the effects of bottlenecks and inbreeding on the genomic landscape of an endangered species.</title>
        <authorList>
            <person name="Escoda L."/>
            <person name="Castresana J."/>
        </authorList>
    </citation>
    <scope>NUCLEOTIDE SEQUENCE</scope>
    <source>
        <strain evidence="10">IBE-C5619</strain>
    </source>
</reference>
<feature type="domain" description="MARVEL" evidence="9">
    <location>
        <begin position="52"/>
        <end position="193"/>
    </location>
</feature>
<evidence type="ECO:0000256" key="5">
    <source>
        <dbReference type="ARBA" id="ARBA00023136"/>
    </source>
</evidence>
<dbReference type="Proteomes" id="UP000700334">
    <property type="component" value="Unassembled WGS sequence"/>
</dbReference>
<dbReference type="Pfam" id="PF01284">
    <property type="entry name" value="MARVEL"/>
    <property type="match status" value="1"/>
</dbReference>
<feature type="transmembrane region" description="Helical" evidence="8">
    <location>
        <begin position="80"/>
        <end position="100"/>
    </location>
</feature>
<dbReference type="OrthoDB" id="10006326at2759"/>
<dbReference type="PANTHER" id="PTHR10306:SF9">
    <property type="entry name" value="SYNAPTOPHYSIN-LIKE PROTEIN 1"/>
    <property type="match status" value="1"/>
</dbReference>
<evidence type="ECO:0000256" key="4">
    <source>
        <dbReference type="ARBA" id="ARBA00022989"/>
    </source>
</evidence>
<keyword evidence="11" id="KW-1185">Reference proteome</keyword>
<evidence type="ECO:0000256" key="1">
    <source>
        <dbReference type="ARBA" id="ARBA00004141"/>
    </source>
</evidence>
<evidence type="ECO:0000256" key="7">
    <source>
        <dbReference type="PROSITE-ProRule" id="PRU00581"/>
    </source>
</evidence>
<evidence type="ECO:0000256" key="2">
    <source>
        <dbReference type="ARBA" id="ARBA00006476"/>
    </source>
</evidence>
<dbReference type="PRINTS" id="PR00220">
    <property type="entry name" value="SYNAPTOPHYSN"/>
</dbReference>
<dbReference type="AlphaFoldDB" id="A0A8J6DWZ2"/>
<evidence type="ECO:0000313" key="11">
    <source>
        <dbReference type="Proteomes" id="UP000700334"/>
    </source>
</evidence>
<evidence type="ECO:0000256" key="6">
    <source>
        <dbReference type="ARBA" id="ARBA00023180"/>
    </source>
</evidence>
<dbReference type="PANTHER" id="PTHR10306">
    <property type="entry name" value="SYNAPTOPHYSIN"/>
    <property type="match status" value="1"/>
</dbReference>
<gene>
    <name evidence="10" type="ORF">J0S82_002871</name>
</gene>
<evidence type="ECO:0000313" key="10">
    <source>
        <dbReference type="EMBL" id="KAG8523836.1"/>
    </source>
</evidence>
<keyword evidence="3 7" id="KW-0812">Transmembrane</keyword>
<protein>
    <submittedName>
        <fullName evidence="10">Synaptophysin-like protein 1</fullName>
    </submittedName>
</protein>
<name>A0A8J6DWZ2_GALPY</name>
<accession>A0A8J6DWZ2</accession>
<organism evidence="10 11">
    <name type="scientific">Galemys pyrenaicus</name>
    <name type="common">Iberian desman</name>
    <name type="synonym">Pyrenean desman</name>
    <dbReference type="NCBI Taxonomy" id="202257"/>
    <lineage>
        <taxon>Eukaryota</taxon>
        <taxon>Metazoa</taxon>
        <taxon>Chordata</taxon>
        <taxon>Craniata</taxon>
        <taxon>Vertebrata</taxon>
        <taxon>Euteleostomi</taxon>
        <taxon>Mammalia</taxon>
        <taxon>Eutheria</taxon>
        <taxon>Laurasiatheria</taxon>
        <taxon>Eulipotyphla</taxon>
        <taxon>Talpidae</taxon>
        <taxon>Galemys</taxon>
    </lineage>
</organism>
<evidence type="ECO:0000259" key="9">
    <source>
        <dbReference type="PROSITE" id="PS51225"/>
    </source>
</evidence>
<keyword evidence="4 8" id="KW-1133">Transmembrane helix</keyword>
<proteinExistence type="inferred from homology"/>
<dbReference type="GO" id="GO:0030672">
    <property type="term" value="C:synaptic vesicle membrane"/>
    <property type="evidence" value="ECO:0007669"/>
    <property type="project" value="TreeGrafter"/>
</dbReference>
<comment type="similarity">
    <text evidence="2">Belongs to the synaptophysin/synaptobrevin family.</text>
</comment>
<dbReference type="InterPro" id="IPR008253">
    <property type="entry name" value="Marvel"/>
</dbReference>
<comment type="subcellular location">
    <subcellularLocation>
        <location evidence="1">Membrane</location>
        <topology evidence="1">Multi-pass membrane protein</topology>
    </subcellularLocation>
</comment>
<dbReference type="PROSITE" id="PS51225">
    <property type="entry name" value="MARVEL"/>
    <property type="match status" value="1"/>
</dbReference>
<evidence type="ECO:0000256" key="3">
    <source>
        <dbReference type="ARBA" id="ARBA00022692"/>
    </source>
</evidence>
<keyword evidence="5 7" id="KW-0472">Membrane</keyword>
<evidence type="ECO:0000256" key="8">
    <source>
        <dbReference type="SAM" id="Phobius"/>
    </source>
</evidence>
<feature type="transmembrane region" description="Helical" evidence="8">
    <location>
        <begin position="112"/>
        <end position="129"/>
    </location>
</feature>